<sequence>MAGISSVKIVYLADHPQHQEQVIDWIWQAFGSQNSREFFASVVRNSLNPAALPLTFIALEDERLVGTVGLWRCDLISRQDLTPWLASLYVEESQRDKGLGIALQQHVLDFCRRQGFDDLYLFATFSGYYEKHGWRYIGDGLDYPDKAVRLYHQPLSVVSYPA</sequence>
<comment type="caution">
    <text evidence="2">The sequence shown here is derived from an EMBL/GenBank/DDBJ whole genome shotgun (WGS) entry which is preliminary data.</text>
</comment>
<name>A0ABW8G4A3_9GAMM</name>
<accession>A0ABW8G4A3</accession>
<dbReference type="EMBL" id="JBIXKD010000036">
    <property type="protein sequence ID" value="MFJ5323786.1"/>
    <property type="molecule type" value="Genomic_DNA"/>
</dbReference>
<keyword evidence="3" id="KW-1185">Reference proteome</keyword>
<dbReference type="GO" id="GO:0016746">
    <property type="term" value="F:acyltransferase activity"/>
    <property type="evidence" value="ECO:0007669"/>
    <property type="project" value="UniProtKB-KW"/>
</dbReference>
<evidence type="ECO:0000313" key="2">
    <source>
        <dbReference type="EMBL" id="MFJ5323786.1"/>
    </source>
</evidence>
<dbReference type="SUPFAM" id="SSF55729">
    <property type="entry name" value="Acyl-CoA N-acyltransferases (Nat)"/>
    <property type="match status" value="1"/>
</dbReference>
<dbReference type="PANTHER" id="PTHR13538:SF4">
    <property type="entry name" value="N-ALPHA-ACETYLTRANSFERASE 80"/>
    <property type="match status" value="1"/>
</dbReference>
<evidence type="ECO:0000313" key="3">
    <source>
        <dbReference type="Proteomes" id="UP001617714"/>
    </source>
</evidence>
<protein>
    <submittedName>
        <fullName evidence="2">GNAT family N-acetyltransferase</fullName>
        <ecNumber evidence="2">2.3.-.-</ecNumber>
    </submittedName>
</protein>
<dbReference type="Gene3D" id="3.40.630.30">
    <property type="match status" value="1"/>
</dbReference>
<keyword evidence="2" id="KW-0808">Transferase</keyword>
<dbReference type="Pfam" id="PF00583">
    <property type="entry name" value="Acetyltransf_1"/>
    <property type="match status" value="1"/>
</dbReference>
<proteinExistence type="predicted"/>
<dbReference type="GeneID" id="90770052"/>
<evidence type="ECO:0000259" key="1">
    <source>
        <dbReference type="PROSITE" id="PS51186"/>
    </source>
</evidence>
<gene>
    <name evidence="2" type="ORF">ACIPSN_21000</name>
</gene>
<feature type="domain" description="N-acetyltransferase" evidence="1">
    <location>
        <begin position="9"/>
        <end position="155"/>
    </location>
</feature>
<dbReference type="RefSeq" id="WP_039488004.1">
    <property type="nucleotide sequence ID" value="NZ_CP087392.1"/>
</dbReference>
<reference evidence="2 3" key="1">
    <citation type="submission" date="2024-10" db="EMBL/GenBank/DDBJ databases">
        <authorList>
            <person name="Lu C.-H."/>
        </authorList>
    </citation>
    <scope>NUCLEOTIDE SEQUENCE [LARGE SCALE GENOMIC DNA]</scope>
    <source>
        <strain evidence="2 3">22QBSP01-2</strain>
    </source>
</reference>
<dbReference type="InterPro" id="IPR016181">
    <property type="entry name" value="Acyl_CoA_acyltransferase"/>
</dbReference>
<dbReference type="EC" id="2.3.-.-" evidence="2"/>
<dbReference type="InterPro" id="IPR039840">
    <property type="entry name" value="NAA80"/>
</dbReference>
<organism evidence="2 3">
    <name type="scientific">Pectobacterium parvum</name>
    <dbReference type="NCBI Taxonomy" id="2778550"/>
    <lineage>
        <taxon>Bacteria</taxon>
        <taxon>Pseudomonadati</taxon>
        <taxon>Pseudomonadota</taxon>
        <taxon>Gammaproteobacteria</taxon>
        <taxon>Enterobacterales</taxon>
        <taxon>Pectobacteriaceae</taxon>
        <taxon>Pectobacterium</taxon>
    </lineage>
</organism>
<dbReference type="CDD" id="cd04301">
    <property type="entry name" value="NAT_SF"/>
    <property type="match status" value="1"/>
</dbReference>
<dbReference type="PROSITE" id="PS51186">
    <property type="entry name" value="GNAT"/>
    <property type="match status" value="1"/>
</dbReference>
<dbReference type="InterPro" id="IPR000182">
    <property type="entry name" value="GNAT_dom"/>
</dbReference>
<dbReference type="PANTHER" id="PTHR13538">
    <property type="entry name" value="N-ACETYLTRANSFERASE 6"/>
    <property type="match status" value="1"/>
</dbReference>
<dbReference type="Proteomes" id="UP001617714">
    <property type="component" value="Unassembled WGS sequence"/>
</dbReference>
<keyword evidence="2" id="KW-0012">Acyltransferase</keyword>